<dbReference type="InterPro" id="IPR004170">
    <property type="entry name" value="WWE_dom"/>
</dbReference>
<feature type="region of interest" description="Disordered" evidence="8">
    <location>
        <begin position="746"/>
        <end position="779"/>
    </location>
</feature>
<dbReference type="GO" id="GO:0008270">
    <property type="term" value="F:zinc ion binding"/>
    <property type="evidence" value="ECO:0007669"/>
    <property type="project" value="InterPro"/>
</dbReference>
<evidence type="ECO:0000313" key="13">
    <source>
        <dbReference type="EnsemblMetazoa" id="Aqu2.1.26041_001"/>
    </source>
</evidence>
<dbReference type="GO" id="GO:0003950">
    <property type="term" value="F:NAD+ poly-ADP-ribosyltransferase activity"/>
    <property type="evidence" value="ECO:0007669"/>
    <property type="project" value="UniProtKB-UniRule"/>
</dbReference>
<evidence type="ECO:0000259" key="11">
    <source>
        <dbReference type="PROSITE" id="PS51059"/>
    </source>
</evidence>
<dbReference type="EC" id="2.4.2.-" evidence="7"/>
<dbReference type="InterPro" id="IPR043472">
    <property type="entry name" value="Macro_dom-like"/>
</dbReference>
<dbReference type="InterPro" id="IPR052056">
    <property type="entry name" value="Mono-ARTD/PARP"/>
</dbReference>
<comment type="subcellular location">
    <subcellularLocation>
        <location evidence="1">Nucleus</location>
    </subcellularLocation>
</comment>
<dbReference type="Gene3D" id="3.90.228.10">
    <property type="match status" value="1"/>
</dbReference>
<dbReference type="GO" id="GO:0003723">
    <property type="term" value="F:RNA binding"/>
    <property type="evidence" value="ECO:0007669"/>
    <property type="project" value="UniProtKB-UniRule"/>
</dbReference>
<keyword evidence="6" id="KW-0694">RNA-binding</keyword>
<dbReference type="PANTHER" id="PTHR14453:SF102">
    <property type="entry name" value="PROTEIN MONO-ADP-RIBOSYLTRANSFERASE PARP14-LIKE"/>
    <property type="match status" value="1"/>
</dbReference>
<reference evidence="13" key="2">
    <citation type="submission" date="2017-05" db="UniProtKB">
        <authorList>
            <consortium name="EnsemblMetazoa"/>
        </authorList>
    </citation>
    <scope>IDENTIFICATION</scope>
</reference>
<feature type="compositionally biased region" description="Polar residues" evidence="8">
    <location>
        <begin position="178"/>
        <end position="214"/>
    </location>
</feature>
<dbReference type="SUPFAM" id="SSF117839">
    <property type="entry name" value="WWE domain"/>
    <property type="match status" value="3"/>
</dbReference>
<evidence type="ECO:0000256" key="5">
    <source>
        <dbReference type="ARBA" id="ARBA00023242"/>
    </source>
</evidence>
<sequence length="2010" mass="224238">MAEKQPISKEEGNWPELLTDRAGDDNQSNGFSAPPPVTNINVPLTEGIEEIDLLAPLPPPPALLDLDITGVQSTFVPPVLSQDDTTLLPNTMNDQNLLTVDSTQSFNLSPSQFSPTGGAGNLLSLSLSQDNCQLQDDIAGTTALATDLLSYPNSQSSQTMSDPLTWTRQTEDLSTVLSPTISSQDTPANNTTALRNQEQSRPSVSNPSLLDITSNPPPESIPVSSTLPISTSSVPTAATTSSIVISSLDPSITDQEIIEHITTASVTNIKALYRNSPTVCTVTFPDMADAFSATVLLNGLEMKGASVQVKLNDTCSPSPSNNYVHQRFDMSRELYQCFGNDAMEDIKRLEQNGGLLTYSPGSLYIEAPSHDLIDSFKRNTIAKYTEKSVVLTEMQWEELMMNDGKNYIELVRPFETNSHIIIFPIRDGACKLLIVGTVVAVESAYTYCWNNLAKDIRVERVKLEALKAFHPSLSNDIFMQYQVELTYSNGGISLNGLSHNVPLARADVEKRLLELVKSALPPFKPILFLSFKRKLSSLNPKTAIISSDGATDYICCRNEESLQEIMKLIRKKKNKEITLLGPEALERVRSKLLTVIQRIEQDCLVDISIKTKNSSIIIHGYVTADLTDAKERIQALLKSSEFVRRPLEAPPGIALYVHHCLFKQPTEGTKQLLTGLTSKVTSSEDVVYFEGPCDVVSETEKKLLEYFVTSELESKEFPFSADCRFISHIESEVLRQLHQKKTFTHVITRHNKEDSTQQSGRSSRQGRHHSSSSEGSSKGFTISIYSTSIEDFQHVCSEMETLNPHTESISVSPKSTDYIMKRKQEFEKAHSVRIFLQGTSTQSPKVLVHGIRDSDILECQAQIEDSIFVTKTIEVTGYQVVYLKTKCHDKLEKLQGKCRTIQLPQPRVEAYQFSKKFTISVMGKSSAVDGVCDELKEFLCDFTVNKFAVTTTQNVIAQWKKRWVQVKKELESEHEIMLEFYEKDEEREGDERRGGRGRGKPKAPGRPNEATRRPSTAPSTEISVNFTVYGLSKESVEKVSSIIKTRENGETVKRQIQIKDKYRLPTRIVELANSLDIASSVWLQVQGKSLTVIGLCSAPEVVDSTVEKITNHLEGSSEETVTLQYNDDFISAVMTSKAKIVLKEASKAAEREKVRISLNFSDKPFVVFKFTGLTESVQIIKKLVEEAIEAISEGKSTKTIDVDYYKAPYFKTQEFEKFSEQVQVQYSIIITANNRVVISKELKPAPSSHSLQVSIVSGDLLSENVDAIVNAANGDLKHIGGLAKKISDKGGDAIQTESNKYVFLNGPLLPGNAVCLGPGKLPFKNIIHAVSPRWTGGLSNEQGFLEQAVLNVCLEAHNNRLTSVSIPALGTGVFSVPGPVCASASIAGLIKFCKTVRSSSLLSVRFVLLPSLVANFEAALKAQNPQPILPQAVPIQSPPLTQGQQLMWSWRDDDNLFKPYDQYTNSLLSQRYQQNPLAPCQITVKGTIYEIDFKSMVQTNTRTNFTRKIKLSQSRDEVEVVDDTEETDGSPGDTVQWYYFNDQQQWTLYDDQSSSQLESWYQNNSPTGQLVIGRHSYTFDFENMQQKNASTGNVRAMKRLCPSDDDDDDGDLGAVKWSFNNDKGVYQEYSEEHAQQLEEWYQSGTSGRLNIRKFTYSFDFENMTQCNTRTNTTRSIKREGPDAPASKATVSKVPVTLCGPREHIDKAASVLQSKLDKCLSNDTLKIPSSSKQLERYLHNIATRHTIKLDIISSSESARSARLVGVTHLVKEALTEMQKCLLTHMETANKGMTVQKPKEWQPQQKTLEIFVVKEGTREYQHVVSQFQRTMPRVTVHCIERIQNQYLWEKYSNHKAALQKKNAGQVNEKELFHGTRNNDPKQIYDSEEGFDMRFSASGMWGQANYFAVNASYSDSYAHGPCTKGGKQVKQMFLAKVLTGVTYQCASNSSLRMPPEKPSFVPAGSASNNFQLGQVRYDTVSGNTHGSDVFMTYDNLKAYPAYLISYDCPRRFF</sequence>
<dbReference type="PANTHER" id="PTHR14453">
    <property type="entry name" value="PARP/ZINC FINGER CCCH TYPE DOMAIN CONTAINING PROTEIN"/>
    <property type="match status" value="1"/>
</dbReference>
<dbReference type="Gene3D" id="3.40.220.10">
    <property type="entry name" value="Leucine Aminopeptidase, subunit E, domain 1"/>
    <property type="match status" value="1"/>
</dbReference>
<dbReference type="EnsemblMetazoa" id="XM_019999268.1">
    <property type="protein sequence ID" value="XP_019854827.1"/>
    <property type="gene ID" value="LOC109583796"/>
</dbReference>
<evidence type="ECO:0000259" key="10">
    <source>
        <dbReference type="PROSITE" id="PS50918"/>
    </source>
</evidence>
<keyword evidence="2 7" id="KW-0328">Glycosyltransferase</keyword>
<dbReference type="SUPFAM" id="SSF56399">
    <property type="entry name" value="ADP-ribosylation"/>
    <property type="match status" value="1"/>
</dbReference>
<dbReference type="PROSITE" id="PS51059">
    <property type="entry name" value="PARP_CATALYTIC"/>
    <property type="match status" value="1"/>
</dbReference>
<dbReference type="InterPro" id="IPR002589">
    <property type="entry name" value="Macro_dom"/>
</dbReference>
<name>A0A1X7UEX8_AMPQE</name>
<gene>
    <name evidence="13" type="primary">109583796</name>
</gene>
<dbReference type="OrthoDB" id="6133115at2759"/>
<dbReference type="EnsemblMetazoa" id="Aqu2.1.26041_001">
    <property type="protein sequence ID" value="Aqu2.1.26041_001"/>
    <property type="gene ID" value="Aqu2.1.26041"/>
</dbReference>
<evidence type="ECO:0000256" key="4">
    <source>
        <dbReference type="ARBA" id="ARBA00023027"/>
    </source>
</evidence>
<dbReference type="InterPro" id="IPR018123">
    <property type="entry name" value="WWE-dom_subgr"/>
</dbReference>
<dbReference type="GO" id="GO:0003714">
    <property type="term" value="F:transcription corepressor activity"/>
    <property type="evidence" value="ECO:0007669"/>
    <property type="project" value="TreeGrafter"/>
</dbReference>
<feature type="region of interest" description="Disordered" evidence="8">
    <location>
        <begin position="178"/>
        <end position="233"/>
    </location>
</feature>
<dbReference type="SUPFAM" id="SSF52949">
    <property type="entry name" value="Macro domain-like"/>
    <property type="match status" value="1"/>
</dbReference>
<feature type="region of interest" description="Disordered" evidence="8">
    <location>
        <begin position="984"/>
        <end position="1019"/>
    </location>
</feature>
<dbReference type="CDD" id="cd00590">
    <property type="entry name" value="RRM_SF"/>
    <property type="match status" value="1"/>
</dbReference>
<dbReference type="InterPro" id="IPR000504">
    <property type="entry name" value="RRM_dom"/>
</dbReference>
<feature type="domain" description="RRM" evidence="9">
    <location>
        <begin position="241"/>
        <end position="314"/>
    </location>
</feature>
<dbReference type="InterPro" id="IPR037197">
    <property type="entry name" value="WWE_dom_sf"/>
</dbReference>
<reference evidence="14" key="1">
    <citation type="journal article" date="2010" name="Nature">
        <title>The Amphimedon queenslandica genome and the evolution of animal complexity.</title>
        <authorList>
            <person name="Srivastava M."/>
            <person name="Simakov O."/>
            <person name="Chapman J."/>
            <person name="Fahey B."/>
            <person name="Gauthier M.E."/>
            <person name="Mitros T."/>
            <person name="Richards G.S."/>
            <person name="Conaco C."/>
            <person name="Dacre M."/>
            <person name="Hellsten U."/>
            <person name="Larroux C."/>
            <person name="Putnam N.H."/>
            <person name="Stanke M."/>
            <person name="Adamska M."/>
            <person name="Darling A."/>
            <person name="Degnan S.M."/>
            <person name="Oakley T.H."/>
            <person name="Plachetzki D.C."/>
            <person name="Zhai Y."/>
            <person name="Adamski M."/>
            <person name="Calcino A."/>
            <person name="Cummins S.F."/>
            <person name="Goodstein D.M."/>
            <person name="Harris C."/>
            <person name="Jackson D.J."/>
            <person name="Leys S.P."/>
            <person name="Shu S."/>
            <person name="Woodcroft B.J."/>
            <person name="Vervoort M."/>
            <person name="Kosik K.S."/>
            <person name="Manning G."/>
            <person name="Degnan B.M."/>
            <person name="Rokhsar D.S."/>
        </authorList>
    </citation>
    <scope>NUCLEOTIDE SEQUENCE [LARGE SCALE GENOMIC DNA]</scope>
</reference>
<keyword evidence="5" id="KW-0539">Nucleus</keyword>
<dbReference type="Gene3D" id="3.30.720.50">
    <property type="match status" value="3"/>
</dbReference>
<evidence type="ECO:0000256" key="8">
    <source>
        <dbReference type="SAM" id="MobiDB-lite"/>
    </source>
</evidence>
<evidence type="ECO:0000256" key="2">
    <source>
        <dbReference type="ARBA" id="ARBA00022676"/>
    </source>
</evidence>
<dbReference type="PROSITE" id="PS50918">
    <property type="entry name" value="WWE"/>
    <property type="match status" value="3"/>
</dbReference>
<feature type="domain" description="WWE" evidence="10">
    <location>
        <begin position="1603"/>
        <end position="1678"/>
    </location>
</feature>
<feature type="domain" description="PARP catalytic" evidence="11">
    <location>
        <begin position="1795"/>
        <end position="2010"/>
    </location>
</feature>
<dbReference type="Pfam" id="PF01661">
    <property type="entry name" value="Macro"/>
    <property type="match status" value="1"/>
</dbReference>
<dbReference type="SMART" id="SM00678">
    <property type="entry name" value="WWE"/>
    <property type="match status" value="3"/>
</dbReference>
<feature type="domain" description="WWE" evidence="10">
    <location>
        <begin position="1523"/>
        <end position="1599"/>
    </location>
</feature>
<accession>A0A1X7UEX8</accession>
<evidence type="ECO:0000256" key="1">
    <source>
        <dbReference type="ARBA" id="ARBA00004123"/>
    </source>
</evidence>
<dbReference type="GO" id="GO:1990404">
    <property type="term" value="F:NAD+-protein mono-ADP-ribosyltransferase activity"/>
    <property type="evidence" value="ECO:0007669"/>
    <property type="project" value="TreeGrafter"/>
</dbReference>
<feature type="compositionally biased region" description="Basic and acidic residues" evidence="8">
    <location>
        <begin position="1"/>
        <end position="24"/>
    </location>
</feature>
<evidence type="ECO:0000256" key="7">
    <source>
        <dbReference type="RuleBase" id="RU362114"/>
    </source>
</evidence>
<evidence type="ECO:0000259" key="9">
    <source>
        <dbReference type="PROSITE" id="PS50102"/>
    </source>
</evidence>
<feature type="compositionally biased region" description="Basic and acidic residues" evidence="8">
    <location>
        <begin position="984"/>
        <end position="994"/>
    </location>
</feature>
<feature type="domain" description="WWE" evidence="10">
    <location>
        <begin position="1434"/>
        <end position="1511"/>
    </location>
</feature>
<dbReference type="Pfam" id="PF00644">
    <property type="entry name" value="PARP"/>
    <property type="match status" value="1"/>
</dbReference>
<evidence type="ECO:0000256" key="6">
    <source>
        <dbReference type="PROSITE-ProRule" id="PRU00176"/>
    </source>
</evidence>
<keyword evidence="14" id="KW-1185">Reference proteome</keyword>
<feature type="region of interest" description="Disordered" evidence="8">
    <location>
        <begin position="1"/>
        <end position="38"/>
    </location>
</feature>
<proteinExistence type="predicted"/>
<dbReference type="PROSITE" id="PS51154">
    <property type="entry name" value="MACRO"/>
    <property type="match status" value="1"/>
</dbReference>
<feature type="domain" description="Macro" evidence="12">
    <location>
        <begin position="1240"/>
        <end position="1405"/>
    </location>
</feature>
<evidence type="ECO:0000256" key="3">
    <source>
        <dbReference type="ARBA" id="ARBA00022679"/>
    </source>
</evidence>
<dbReference type="SMART" id="SM00506">
    <property type="entry name" value="A1pp"/>
    <property type="match status" value="1"/>
</dbReference>
<dbReference type="GO" id="GO:0005737">
    <property type="term" value="C:cytoplasm"/>
    <property type="evidence" value="ECO:0007669"/>
    <property type="project" value="TreeGrafter"/>
</dbReference>
<dbReference type="InterPro" id="IPR035979">
    <property type="entry name" value="RBD_domain_sf"/>
</dbReference>
<keyword evidence="3 7" id="KW-0808">Transferase</keyword>
<dbReference type="GO" id="GO:0070212">
    <property type="term" value="P:protein poly-ADP-ribosylation"/>
    <property type="evidence" value="ECO:0007669"/>
    <property type="project" value="TreeGrafter"/>
</dbReference>
<dbReference type="InParanoid" id="A0A1X7UEX8"/>
<dbReference type="Proteomes" id="UP000007879">
    <property type="component" value="Unassembled WGS sequence"/>
</dbReference>
<dbReference type="Pfam" id="PF02825">
    <property type="entry name" value="WWE"/>
    <property type="match status" value="3"/>
</dbReference>
<protein>
    <recommendedName>
        <fullName evidence="7">Poly [ADP-ribose] polymerase</fullName>
        <shortName evidence="7">PARP</shortName>
        <ecNumber evidence="7">2.4.2.-</ecNumber>
    </recommendedName>
</protein>
<keyword evidence="4 7" id="KW-0520">NAD</keyword>
<dbReference type="GO" id="GO:0005634">
    <property type="term" value="C:nucleus"/>
    <property type="evidence" value="ECO:0007669"/>
    <property type="project" value="UniProtKB-SubCell"/>
</dbReference>
<dbReference type="KEGG" id="aqu:109583796"/>
<organism evidence="13">
    <name type="scientific">Amphimedon queenslandica</name>
    <name type="common">Sponge</name>
    <dbReference type="NCBI Taxonomy" id="400682"/>
    <lineage>
        <taxon>Eukaryota</taxon>
        <taxon>Metazoa</taxon>
        <taxon>Porifera</taxon>
        <taxon>Demospongiae</taxon>
        <taxon>Heteroscleromorpha</taxon>
        <taxon>Haplosclerida</taxon>
        <taxon>Niphatidae</taxon>
        <taxon>Amphimedon</taxon>
    </lineage>
</organism>
<evidence type="ECO:0000259" key="12">
    <source>
        <dbReference type="PROSITE" id="PS51154"/>
    </source>
</evidence>
<dbReference type="CDD" id="cd02907">
    <property type="entry name" value="Macro_Af1521_BAL-like"/>
    <property type="match status" value="1"/>
</dbReference>
<dbReference type="InterPro" id="IPR012317">
    <property type="entry name" value="Poly(ADP-ribose)pol_cat_dom"/>
</dbReference>
<dbReference type="PROSITE" id="PS50102">
    <property type="entry name" value="RRM"/>
    <property type="match status" value="1"/>
</dbReference>
<evidence type="ECO:0000313" key="14">
    <source>
        <dbReference type="Proteomes" id="UP000007879"/>
    </source>
</evidence>
<dbReference type="GO" id="GO:0010629">
    <property type="term" value="P:negative regulation of gene expression"/>
    <property type="evidence" value="ECO:0007669"/>
    <property type="project" value="TreeGrafter"/>
</dbReference>
<dbReference type="SUPFAM" id="SSF54928">
    <property type="entry name" value="RNA-binding domain, RBD"/>
    <property type="match status" value="1"/>
</dbReference>